<evidence type="ECO:0000313" key="3">
    <source>
        <dbReference type="EMBL" id="KAG5194317.1"/>
    </source>
</evidence>
<sequence length="89" mass="9754">MRLHHLLLVLFFVVLSAGSDHLPDSGVPSDTAGSTWNPESSSSIMRLLYLLFLLLICLIQTISGLDEEFQLMHEAQVVVSAKMSLGGQK</sequence>
<comment type="caution">
    <text evidence="3">The sequence shown here is derived from an EMBL/GenBank/DDBJ whole genome shotgun (WGS) entry which is preliminary data.</text>
</comment>
<evidence type="ECO:0000313" key="4">
    <source>
        <dbReference type="Proteomes" id="UP000664991"/>
    </source>
</evidence>
<evidence type="ECO:0000256" key="2">
    <source>
        <dbReference type="SAM" id="SignalP"/>
    </source>
</evidence>
<accession>A0A835ZLZ7</accession>
<feature type="chain" id="PRO_5032640479" evidence="2">
    <location>
        <begin position="19"/>
        <end position="89"/>
    </location>
</feature>
<proteinExistence type="predicted"/>
<keyword evidence="1" id="KW-0472">Membrane</keyword>
<evidence type="ECO:0000256" key="1">
    <source>
        <dbReference type="SAM" id="Phobius"/>
    </source>
</evidence>
<dbReference type="Proteomes" id="UP000664991">
    <property type="component" value="Chromosome 26"/>
</dbReference>
<name>A0A835ZLZ7_SHEEP</name>
<reference evidence="3 4" key="1">
    <citation type="submission" date="2020-12" db="EMBL/GenBank/DDBJ databases">
        <title>De novo assembly of Tibetan sheep genome.</title>
        <authorList>
            <person name="Li X."/>
        </authorList>
    </citation>
    <scope>NUCLEOTIDE SEQUENCE [LARGE SCALE GENOMIC DNA]</scope>
    <source>
        <tissue evidence="3">Heart</tissue>
    </source>
</reference>
<feature type="transmembrane region" description="Helical" evidence="1">
    <location>
        <begin position="43"/>
        <end position="62"/>
    </location>
</feature>
<keyword evidence="2" id="KW-0732">Signal</keyword>
<dbReference type="AlphaFoldDB" id="A0A835ZLZ7"/>
<keyword evidence="1" id="KW-0812">Transmembrane</keyword>
<gene>
    <name evidence="3" type="ORF">JEQ12_013114</name>
</gene>
<protein>
    <submittedName>
        <fullName evidence="3">Uncharacterized protein</fullName>
    </submittedName>
</protein>
<keyword evidence="1" id="KW-1133">Transmembrane helix</keyword>
<dbReference type="EMBL" id="JAEMGP010000026">
    <property type="protein sequence ID" value="KAG5194317.1"/>
    <property type="molecule type" value="Genomic_DNA"/>
</dbReference>
<organism evidence="3 4">
    <name type="scientific">Ovis aries</name>
    <name type="common">Sheep</name>
    <dbReference type="NCBI Taxonomy" id="9940"/>
    <lineage>
        <taxon>Eukaryota</taxon>
        <taxon>Metazoa</taxon>
        <taxon>Chordata</taxon>
        <taxon>Craniata</taxon>
        <taxon>Vertebrata</taxon>
        <taxon>Euteleostomi</taxon>
        <taxon>Mammalia</taxon>
        <taxon>Eutheria</taxon>
        <taxon>Laurasiatheria</taxon>
        <taxon>Artiodactyla</taxon>
        <taxon>Ruminantia</taxon>
        <taxon>Pecora</taxon>
        <taxon>Bovidae</taxon>
        <taxon>Caprinae</taxon>
        <taxon>Ovis</taxon>
    </lineage>
</organism>
<feature type="signal peptide" evidence="2">
    <location>
        <begin position="1"/>
        <end position="18"/>
    </location>
</feature>